<evidence type="ECO:0000256" key="5">
    <source>
        <dbReference type="ARBA" id="ARBA00022692"/>
    </source>
</evidence>
<keyword evidence="9 11" id="KW-0472">Membrane</keyword>
<comment type="subcellular location">
    <subcellularLocation>
        <location evidence="1 11">Cell outer membrane</location>
        <topology evidence="1 11">Multi-pass membrane protein</topology>
    </subcellularLocation>
</comment>
<evidence type="ECO:0000256" key="13">
    <source>
        <dbReference type="RuleBase" id="RU003357"/>
    </source>
</evidence>
<comment type="similarity">
    <text evidence="11 13">Belongs to the TonB-dependent receptor family.</text>
</comment>
<keyword evidence="3 11" id="KW-1134">Transmembrane beta strand</keyword>
<evidence type="ECO:0000256" key="4">
    <source>
        <dbReference type="ARBA" id="ARBA00022496"/>
    </source>
</evidence>
<sequence length="783" mass="84997">MTIRKYTLAVRILPLMIATAYAGNAIAQEVIETVVVTAQKRKEKLQDVPLAMTAIGGAQLETRGIEGIKDLTGLAPNVTVKAAAPGAGLIAAISIRGMNQGQPAIWADGSVGMYVDGVFVGKNQGALFEVVDLERVEVLRGPQGTLFGRNTEGGAINMITTKPTGEWGGSATIDVGNYNRHSERIAMDLPAFGIMRTSLALRNEKRDGTIDNPNGAAWDSRDRQAARFAAGFDISKNFKIDYAYDRSKIDETPGAISLIDSTGYAKLYTAPGIAGNYNFFQNAAGPKSLGRLLAQYVNTGYPDAVATDPTSARFGNAYFNKLDTDGHSLIASYEISPSNAVKYIGARRKMHYQDRTDLDGTPIQVYNAGKNTHYVSTSHELQWIGNTEKMNYVAGAYLFRDDGNTLSYQDGLFYTFNFAPAQYKLPYYRIRTDAAAVFGQVDYKLTPRLNGTLGLRYTREEKKGDIWRANTNANFDLPGSPGVSYQPGYTPQSAEATFSSTTPVLALAYKLTDNVNLFGRYAKGFKGGGFPLEANTNGATGTGPLVPFSPEISTSYEAGVKSTLLGGKAQLNATVFLTNVKDWQTSQLPPNGTSPTITNAGKVRTQGLELEGKLQVADGWRVQASYGFLDAKFKEYMAYNQLGALVNIAENTRNSYAPRHSLNLNLDGRLAETRFGTLRGIVDYTYTSNYVNYAAQKSAIGTNVAIGNSVEESTIPALGLVNARLLLANIPMFGDAGTVNASLWVRNLTDVRKPVAHIDVGGYYRIAGWQEPRTFGLSLNYKW</sequence>
<evidence type="ECO:0000256" key="11">
    <source>
        <dbReference type="PROSITE-ProRule" id="PRU01360"/>
    </source>
</evidence>
<dbReference type="Pfam" id="PF07715">
    <property type="entry name" value="Plug"/>
    <property type="match status" value="1"/>
</dbReference>
<gene>
    <name evidence="17" type="ORF">D3872_09210</name>
</gene>
<dbReference type="PANTHER" id="PTHR32552">
    <property type="entry name" value="FERRICHROME IRON RECEPTOR-RELATED"/>
    <property type="match status" value="1"/>
</dbReference>
<dbReference type="InterPro" id="IPR010916">
    <property type="entry name" value="TonB_box_CS"/>
</dbReference>
<keyword evidence="17" id="KW-0675">Receptor</keyword>
<keyword evidence="7" id="KW-0406">Ion transport</keyword>
<feature type="short sequence motif" description="TonB box" evidence="12">
    <location>
        <begin position="33"/>
        <end position="39"/>
    </location>
</feature>
<keyword evidence="8 12" id="KW-0798">TonB box</keyword>
<keyword evidence="10 11" id="KW-0998">Cell outer membrane</keyword>
<evidence type="ECO:0000313" key="18">
    <source>
        <dbReference type="Proteomes" id="UP000284006"/>
    </source>
</evidence>
<evidence type="ECO:0000313" key="17">
    <source>
        <dbReference type="EMBL" id="RJG19000.1"/>
    </source>
</evidence>
<keyword evidence="4" id="KW-0410">Iron transport</keyword>
<dbReference type="GO" id="GO:0006826">
    <property type="term" value="P:iron ion transport"/>
    <property type="evidence" value="ECO:0007669"/>
    <property type="project" value="UniProtKB-KW"/>
</dbReference>
<protein>
    <submittedName>
        <fullName evidence="17">TonB-dependent receptor</fullName>
    </submittedName>
</protein>
<dbReference type="CDD" id="cd01347">
    <property type="entry name" value="ligand_gated_channel"/>
    <property type="match status" value="1"/>
</dbReference>
<feature type="domain" description="TonB-dependent receptor plug" evidence="16">
    <location>
        <begin position="45"/>
        <end position="155"/>
    </location>
</feature>
<dbReference type="SUPFAM" id="SSF56935">
    <property type="entry name" value="Porins"/>
    <property type="match status" value="1"/>
</dbReference>
<dbReference type="InterPro" id="IPR036942">
    <property type="entry name" value="Beta-barrel_TonB_sf"/>
</dbReference>
<comment type="caution">
    <text evidence="17">The sequence shown here is derived from an EMBL/GenBank/DDBJ whole genome shotgun (WGS) entry which is preliminary data.</text>
</comment>
<evidence type="ECO:0000256" key="10">
    <source>
        <dbReference type="ARBA" id="ARBA00023237"/>
    </source>
</evidence>
<dbReference type="GO" id="GO:0009279">
    <property type="term" value="C:cell outer membrane"/>
    <property type="evidence" value="ECO:0007669"/>
    <property type="project" value="UniProtKB-SubCell"/>
</dbReference>
<evidence type="ECO:0000259" key="15">
    <source>
        <dbReference type="Pfam" id="PF00593"/>
    </source>
</evidence>
<evidence type="ECO:0000256" key="8">
    <source>
        <dbReference type="ARBA" id="ARBA00023077"/>
    </source>
</evidence>
<dbReference type="EMBL" id="QYUP01000089">
    <property type="protein sequence ID" value="RJG19000.1"/>
    <property type="molecule type" value="Genomic_DNA"/>
</dbReference>
<accession>A0A418Y0U3</accession>
<feature type="domain" description="TonB-dependent receptor-like beta-barrel" evidence="15">
    <location>
        <begin position="277"/>
        <end position="748"/>
    </location>
</feature>
<feature type="signal peptide" evidence="14">
    <location>
        <begin position="1"/>
        <end position="22"/>
    </location>
</feature>
<keyword evidence="2 11" id="KW-0813">Transport</keyword>
<dbReference type="InterPro" id="IPR012910">
    <property type="entry name" value="Plug_dom"/>
</dbReference>
<proteinExistence type="inferred from homology"/>
<evidence type="ECO:0000256" key="1">
    <source>
        <dbReference type="ARBA" id="ARBA00004571"/>
    </source>
</evidence>
<dbReference type="Proteomes" id="UP000284006">
    <property type="component" value="Unassembled WGS sequence"/>
</dbReference>
<dbReference type="AlphaFoldDB" id="A0A418Y0U3"/>
<evidence type="ECO:0000256" key="9">
    <source>
        <dbReference type="ARBA" id="ARBA00023136"/>
    </source>
</evidence>
<evidence type="ECO:0000256" key="14">
    <source>
        <dbReference type="SAM" id="SignalP"/>
    </source>
</evidence>
<dbReference type="InterPro" id="IPR000531">
    <property type="entry name" value="Beta-barrel_TonB"/>
</dbReference>
<dbReference type="PROSITE" id="PS52016">
    <property type="entry name" value="TONB_DEPENDENT_REC_3"/>
    <property type="match status" value="1"/>
</dbReference>
<dbReference type="PANTHER" id="PTHR32552:SF81">
    <property type="entry name" value="TONB-DEPENDENT OUTER MEMBRANE RECEPTOR"/>
    <property type="match status" value="1"/>
</dbReference>
<dbReference type="PROSITE" id="PS00430">
    <property type="entry name" value="TONB_DEPENDENT_REC_1"/>
    <property type="match status" value="1"/>
</dbReference>
<keyword evidence="14" id="KW-0732">Signal</keyword>
<keyword evidence="18" id="KW-1185">Reference proteome</keyword>
<dbReference type="OrthoDB" id="8538693at2"/>
<evidence type="ECO:0000256" key="12">
    <source>
        <dbReference type="PROSITE-ProRule" id="PRU10143"/>
    </source>
</evidence>
<evidence type="ECO:0000256" key="3">
    <source>
        <dbReference type="ARBA" id="ARBA00022452"/>
    </source>
</evidence>
<dbReference type="Pfam" id="PF00593">
    <property type="entry name" value="TonB_dep_Rec_b-barrel"/>
    <property type="match status" value="1"/>
</dbReference>
<reference evidence="17 18" key="1">
    <citation type="submission" date="2018-09" db="EMBL/GenBank/DDBJ databases">
        <authorList>
            <person name="Zhu H."/>
        </authorList>
    </citation>
    <scope>NUCLEOTIDE SEQUENCE [LARGE SCALE GENOMIC DNA]</scope>
    <source>
        <strain evidence="17 18">K1S02-61</strain>
    </source>
</reference>
<dbReference type="InterPro" id="IPR039426">
    <property type="entry name" value="TonB-dep_rcpt-like"/>
</dbReference>
<evidence type="ECO:0000259" key="16">
    <source>
        <dbReference type="Pfam" id="PF07715"/>
    </source>
</evidence>
<name>A0A418Y0U3_9BURK</name>
<evidence type="ECO:0000256" key="6">
    <source>
        <dbReference type="ARBA" id="ARBA00023004"/>
    </source>
</evidence>
<evidence type="ECO:0000256" key="2">
    <source>
        <dbReference type="ARBA" id="ARBA00022448"/>
    </source>
</evidence>
<organism evidence="17 18">
    <name type="scientific">Massilia cavernae</name>
    <dbReference type="NCBI Taxonomy" id="2320864"/>
    <lineage>
        <taxon>Bacteria</taxon>
        <taxon>Pseudomonadati</taxon>
        <taxon>Pseudomonadota</taxon>
        <taxon>Betaproteobacteria</taxon>
        <taxon>Burkholderiales</taxon>
        <taxon>Oxalobacteraceae</taxon>
        <taxon>Telluria group</taxon>
        <taxon>Massilia</taxon>
    </lineage>
</organism>
<evidence type="ECO:0000256" key="7">
    <source>
        <dbReference type="ARBA" id="ARBA00023065"/>
    </source>
</evidence>
<keyword evidence="6" id="KW-0408">Iron</keyword>
<feature type="chain" id="PRO_5018976359" evidence="14">
    <location>
        <begin position="23"/>
        <end position="783"/>
    </location>
</feature>
<dbReference type="Gene3D" id="2.40.170.20">
    <property type="entry name" value="TonB-dependent receptor, beta-barrel domain"/>
    <property type="match status" value="1"/>
</dbReference>
<keyword evidence="5 11" id="KW-0812">Transmembrane</keyword>